<dbReference type="AlphaFoldDB" id="A0A918I838"/>
<dbReference type="GO" id="GO:0005506">
    <property type="term" value="F:iron ion binding"/>
    <property type="evidence" value="ECO:0007669"/>
    <property type="project" value="InterPro"/>
</dbReference>
<gene>
    <name evidence="3" type="ORF">GCM10010260_18790</name>
</gene>
<protein>
    <submittedName>
        <fullName evidence="3">Cytochrome P450</fullName>
    </submittedName>
</protein>
<keyword evidence="2" id="KW-0408">Iron</keyword>
<comment type="similarity">
    <text evidence="1 2">Belongs to the cytochrome P450 family.</text>
</comment>
<dbReference type="PANTHER" id="PTHR46696">
    <property type="entry name" value="P450, PUTATIVE (EUROFUNG)-RELATED"/>
    <property type="match status" value="1"/>
</dbReference>
<keyword evidence="2" id="KW-0349">Heme</keyword>
<dbReference type="GO" id="GO:0004497">
    <property type="term" value="F:monooxygenase activity"/>
    <property type="evidence" value="ECO:0007669"/>
    <property type="project" value="UniProtKB-KW"/>
</dbReference>
<evidence type="ECO:0000313" key="3">
    <source>
        <dbReference type="EMBL" id="GGU86088.1"/>
    </source>
</evidence>
<name>A0A918I838_9ACTN</name>
<dbReference type="InterPro" id="IPR001128">
    <property type="entry name" value="Cyt_P450"/>
</dbReference>
<keyword evidence="2" id="KW-0560">Oxidoreductase</keyword>
<keyword evidence="2" id="KW-0503">Monooxygenase</keyword>
<reference evidence="3" key="2">
    <citation type="submission" date="2020-09" db="EMBL/GenBank/DDBJ databases">
        <authorList>
            <person name="Sun Q."/>
            <person name="Ohkuma M."/>
        </authorList>
    </citation>
    <scope>NUCLEOTIDE SEQUENCE</scope>
    <source>
        <strain evidence="3">JCM 4369</strain>
    </source>
</reference>
<organism evidence="3 4">
    <name type="scientific">Streptomyces filipinensis</name>
    <dbReference type="NCBI Taxonomy" id="66887"/>
    <lineage>
        <taxon>Bacteria</taxon>
        <taxon>Bacillati</taxon>
        <taxon>Actinomycetota</taxon>
        <taxon>Actinomycetes</taxon>
        <taxon>Kitasatosporales</taxon>
        <taxon>Streptomycetaceae</taxon>
        <taxon>Streptomyces</taxon>
    </lineage>
</organism>
<dbReference type="PROSITE" id="PS00086">
    <property type="entry name" value="CYTOCHROME_P450"/>
    <property type="match status" value="1"/>
</dbReference>
<keyword evidence="2" id="KW-0479">Metal-binding</keyword>
<reference evidence="3" key="1">
    <citation type="journal article" date="2014" name="Int. J. Syst. Evol. Microbiol.">
        <title>Complete genome sequence of Corynebacterium casei LMG S-19264T (=DSM 44701T), isolated from a smear-ripened cheese.</title>
        <authorList>
            <consortium name="US DOE Joint Genome Institute (JGI-PGF)"/>
            <person name="Walter F."/>
            <person name="Albersmeier A."/>
            <person name="Kalinowski J."/>
            <person name="Ruckert C."/>
        </authorList>
    </citation>
    <scope>NUCLEOTIDE SEQUENCE</scope>
    <source>
        <strain evidence="3">JCM 4369</strain>
    </source>
</reference>
<dbReference type="Pfam" id="PF00067">
    <property type="entry name" value="p450"/>
    <property type="match status" value="1"/>
</dbReference>
<evidence type="ECO:0000256" key="1">
    <source>
        <dbReference type="ARBA" id="ARBA00010617"/>
    </source>
</evidence>
<comment type="caution">
    <text evidence="3">The sequence shown here is derived from an EMBL/GenBank/DDBJ whole genome shotgun (WGS) entry which is preliminary data.</text>
</comment>
<dbReference type="Gene3D" id="1.10.630.10">
    <property type="entry name" value="Cytochrome P450"/>
    <property type="match status" value="1"/>
</dbReference>
<evidence type="ECO:0000313" key="4">
    <source>
        <dbReference type="Proteomes" id="UP000618795"/>
    </source>
</evidence>
<dbReference type="InterPro" id="IPR017972">
    <property type="entry name" value="Cyt_P450_CS"/>
</dbReference>
<sequence length="394" mass="43683">MNPEEILDAAFLTDPYPFFAALRRHDPVHWNAPTGAWYVTRYADVFDLLVDPRLSASAEGETLTRTPAERDIAARVHDFFGRWMVFSDPPHQTRVRETLRHVFTPSSVASFQSEVDRISTDTVTAFRAAGRDLMTDLTIPFARATVSVLLGVEPEEFAEVARWSEELMAFLNRSAHEPHDVRSTLRAVQDLTDYVCTTVLPRGHGLAAPALRSAVRDGGWDPVTTSATFAQLLTGALEPVSNGLGVTVTALQRHPDQRRAVSEGQVSYADAVEEALRFDAPFHLAARRALADITVGGVTIHRGDRVMLVLASANRDEDRFAAPDRFDVRRGPARHLSFGRGGHYCLGSFLARQEMAVLLRELDRQWPELQVNLARTGRSPAFGATQLRPVPILV</sequence>
<dbReference type="SUPFAM" id="SSF48264">
    <property type="entry name" value="Cytochrome P450"/>
    <property type="match status" value="1"/>
</dbReference>
<accession>A0A918I838</accession>
<evidence type="ECO:0000256" key="2">
    <source>
        <dbReference type="RuleBase" id="RU000461"/>
    </source>
</evidence>
<proteinExistence type="inferred from homology"/>
<dbReference type="InterPro" id="IPR036396">
    <property type="entry name" value="Cyt_P450_sf"/>
</dbReference>
<dbReference type="EMBL" id="BMTD01000003">
    <property type="protein sequence ID" value="GGU86088.1"/>
    <property type="molecule type" value="Genomic_DNA"/>
</dbReference>
<dbReference type="RefSeq" id="WP_191872413.1">
    <property type="nucleotide sequence ID" value="NZ_BMTD01000003.1"/>
</dbReference>
<dbReference type="Proteomes" id="UP000618795">
    <property type="component" value="Unassembled WGS sequence"/>
</dbReference>
<dbReference type="GO" id="GO:0020037">
    <property type="term" value="F:heme binding"/>
    <property type="evidence" value="ECO:0007669"/>
    <property type="project" value="InterPro"/>
</dbReference>
<keyword evidence="4" id="KW-1185">Reference proteome</keyword>
<dbReference type="GO" id="GO:0016705">
    <property type="term" value="F:oxidoreductase activity, acting on paired donors, with incorporation or reduction of molecular oxygen"/>
    <property type="evidence" value="ECO:0007669"/>
    <property type="project" value="InterPro"/>
</dbReference>
<dbReference type="PANTHER" id="PTHR46696:SF1">
    <property type="entry name" value="CYTOCHROME P450 YJIB-RELATED"/>
    <property type="match status" value="1"/>
</dbReference>